<reference evidence="2 3" key="1">
    <citation type="submission" date="2017-11" db="EMBL/GenBank/DDBJ databases">
        <title>Draft genome sequences of strains TRE 1, TRE D, TRE H and TRI 7, isolated from tamarins, belonging to four potential novel Bifidobacterium species.</title>
        <authorList>
            <person name="Mattarelli P."/>
            <person name="Modesto M."/>
            <person name="Bonetti A."/>
            <person name="Puglisi E."/>
            <person name="Morelli L."/>
        </authorList>
    </citation>
    <scope>NUCLEOTIDE SEQUENCE [LARGE SCALE GENOMIC DNA]</scope>
    <source>
        <strain evidence="3">TRED</strain>
    </source>
</reference>
<keyword evidence="1" id="KW-0472">Membrane</keyword>
<organism evidence="2 3">
    <name type="scientific">Bifidobacterium scaligerum</name>
    <dbReference type="NCBI Taxonomy" id="2052656"/>
    <lineage>
        <taxon>Bacteria</taxon>
        <taxon>Bacillati</taxon>
        <taxon>Actinomycetota</taxon>
        <taxon>Actinomycetes</taxon>
        <taxon>Bifidobacteriales</taxon>
        <taxon>Bifidobacteriaceae</taxon>
        <taxon>Bifidobacterium</taxon>
    </lineage>
</organism>
<evidence type="ECO:0000256" key="1">
    <source>
        <dbReference type="SAM" id="Phobius"/>
    </source>
</evidence>
<accession>A0A2M9HN60</accession>
<evidence type="ECO:0000313" key="2">
    <source>
        <dbReference type="EMBL" id="PJM78247.1"/>
    </source>
</evidence>
<keyword evidence="1" id="KW-0812">Transmembrane</keyword>
<comment type="caution">
    <text evidence="2">The sequence shown here is derived from an EMBL/GenBank/DDBJ whole genome shotgun (WGS) entry which is preliminary data.</text>
</comment>
<keyword evidence="3" id="KW-1185">Reference proteome</keyword>
<keyword evidence="1" id="KW-1133">Transmembrane helix</keyword>
<dbReference type="Proteomes" id="UP000228755">
    <property type="component" value="Unassembled WGS sequence"/>
</dbReference>
<dbReference type="AlphaFoldDB" id="A0A2M9HN60"/>
<dbReference type="EMBL" id="PGLQ01000013">
    <property type="protein sequence ID" value="PJM78247.1"/>
    <property type="molecule type" value="Genomic_DNA"/>
</dbReference>
<name>A0A2M9HN60_9BIFI</name>
<gene>
    <name evidence="2" type="ORF">CUU80_10455</name>
</gene>
<evidence type="ECO:0000313" key="3">
    <source>
        <dbReference type="Proteomes" id="UP000228755"/>
    </source>
</evidence>
<proteinExistence type="predicted"/>
<sequence>MGVIVPSQPLVEQIDVPASGNQPLVTEIGSCYHWLVACGLWLVACGLWLVACGLWLVACAA</sequence>
<protein>
    <submittedName>
        <fullName evidence="2">Uncharacterized protein</fullName>
    </submittedName>
</protein>
<feature type="transmembrane region" description="Helical" evidence="1">
    <location>
        <begin position="32"/>
        <end position="58"/>
    </location>
</feature>